<dbReference type="InterPro" id="IPR015292">
    <property type="entry name" value="Tscrpt_reg_YbiH_C"/>
</dbReference>
<dbReference type="RefSeq" id="WP_377743635.1">
    <property type="nucleotide sequence ID" value="NZ_JBHRXJ010000004.1"/>
</dbReference>
<gene>
    <name evidence="6" type="ORF">ACFOMH_07495</name>
</gene>
<protein>
    <submittedName>
        <fullName evidence="6">CerR family C-terminal domain-containing protein</fullName>
    </submittedName>
</protein>
<keyword evidence="1" id="KW-0805">Transcription regulation</keyword>
<evidence type="ECO:0000256" key="4">
    <source>
        <dbReference type="PROSITE-ProRule" id="PRU00335"/>
    </source>
</evidence>
<dbReference type="Gene3D" id="1.10.10.60">
    <property type="entry name" value="Homeodomain-like"/>
    <property type="match status" value="1"/>
</dbReference>
<evidence type="ECO:0000259" key="5">
    <source>
        <dbReference type="PROSITE" id="PS50977"/>
    </source>
</evidence>
<evidence type="ECO:0000313" key="6">
    <source>
        <dbReference type="EMBL" id="MFC3528021.1"/>
    </source>
</evidence>
<evidence type="ECO:0000256" key="2">
    <source>
        <dbReference type="ARBA" id="ARBA00023125"/>
    </source>
</evidence>
<dbReference type="SUPFAM" id="SSF46689">
    <property type="entry name" value="Homeodomain-like"/>
    <property type="match status" value="1"/>
</dbReference>
<dbReference type="InterPro" id="IPR036271">
    <property type="entry name" value="Tet_transcr_reg_TetR-rel_C_sf"/>
</dbReference>
<dbReference type="EMBL" id="JBHRXJ010000004">
    <property type="protein sequence ID" value="MFC3528021.1"/>
    <property type="molecule type" value="Genomic_DNA"/>
</dbReference>
<feature type="DNA-binding region" description="H-T-H motif" evidence="4">
    <location>
        <begin position="31"/>
        <end position="50"/>
    </location>
</feature>
<dbReference type="Pfam" id="PF00440">
    <property type="entry name" value="TetR_N"/>
    <property type="match status" value="1"/>
</dbReference>
<sequence>MNTDSPPAGTRAALIYAGLHLFGRDGFAASSTRALAAEAGTNIASIAYHFGGKEGLRHACAEEVAARVAEVAGPPETPPQMPPEMALARLETMLRALVAFLTRGPGAADTVAFILREMAEQGPVFDLFYDRLLLPKHRELCALTGMATGRDPEAEATKLLVFSLLGQAFYFRIGQPLICRRMGWPGYDAAASQAIADRLVANMRAALGVGT</sequence>
<reference evidence="7" key="1">
    <citation type="journal article" date="2019" name="Int. J. Syst. Evol. Microbiol.">
        <title>The Global Catalogue of Microorganisms (GCM) 10K type strain sequencing project: providing services to taxonomists for standard genome sequencing and annotation.</title>
        <authorList>
            <consortium name="The Broad Institute Genomics Platform"/>
            <consortium name="The Broad Institute Genome Sequencing Center for Infectious Disease"/>
            <person name="Wu L."/>
            <person name="Ma J."/>
        </authorList>
    </citation>
    <scope>NUCLEOTIDE SEQUENCE [LARGE SCALE GENOMIC DNA]</scope>
    <source>
        <strain evidence="7">KCTC 42899</strain>
    </source>
</reference>
<dbReference type="Gene3D" id="1.10.357.10">
    <property type="entry name" value="Tetracycline Repressor, domain 2"/>
    <property type="match status" value="1"/>
</dbReference>
<comment type="caution">
    <text evidence="6">The sequence shown here is derived from an EMBL/GenBank/DDBJ whole genome shotgun (WGS) entry which is preliminary data.</text>
</comment>
<keyword evidence="2 4" id="KW-0238">DNA-binding</keyword>
<evidence type="ECO:0000256" key="3">
    <source>
        <dbReference type="ARBA" id="ARBA00023163"/>
    </source>
</evidence>
<organism evidence="6 7">
    <name type="scientific">Paracoccus mangrovi</name>
    <dbReference type="NCBI Taxonomy" id="1715645"/>
    <lineage>
        <taxon>Bacteria</taxon>
        <taxon>Pseudomonadati</taxon>
        <taxon>Pseudomonadota</taxon>
        <taxon>Alphaproteobacteria</taxon>
        <taxon>Rhodobacterales</taxon>
        <taxon>Paracoccaceae</taxon>
        <taxon>Paracoccus</taxon>
    </lineage>
</organism>
<keyword evidence="7" id="KW-1185">Reference proteome</keyword>
<dbReference type="PANTHER" id="PTHR30055">
    <property type="entry name" value="HTH-TYPE TRANSCRIPTIONAL REGULATOR RUTR"/>
    <property type="match status" value="1"/>
</dbReference>
<feature type="domain" description="HTH tetR-type" evidence="5">
    <location>
        <begin position="8"/>
        <end position="68"/>
    </location>
</feature>
<dbReference type="PROSITE" id="PS50977">
    <property type="entry name" value="HTH_TETR_2"/>
    <property type="match status" value="1"/>
</dbReference>
<dbReference type="PANTHER" id="PTHR30055:SF234">
    <property type="entry name" value="HTH-TYPE TRANSCRIPTIONAL REGULATOR BETI"/>
    <property type="match status" value="1"/>
</dbReference>
<dbReference type="InterPro" id="IPR001647">
    <property type="entry name" value="HTH_TetR"/>
</dbReference>
<name>A0ABV7R402_9RHOB</name>
<accession>A0ABV7R402</accession>
<keyword evidence="3" id="KW-0804">Transcription</keyword>
<dbReference type="InterPro" id="IPR050109">
    <property type="entry name" value="HTH-type_TetR-like_transc_reg"/>
</dbReference>
<evidence type="ECO:0000313" key="7">
    <source>
        <dbReference type="Proteomes" id="UP001595721"/>
    </source>
</evidence>
<dbReference type="Proteomes" id="UP001595721">
    <property type="component" value="Unassembled WGS sequence"/>
</dbReference>
<evidence type="ECO:0000256" key="1">
    <source>
        <dbReference type="ARBA" id="ARBA00023015"/>
    </source>
</evidence>
<dbReference type="Pfam" id="PF09209">
    <property type="entry name" value="CecR_C"/>
    <property type="match status" value="1"/>
</dbReference>
<proteinExistence type="predicted"/>
<dbReference type="InterPro" id="IPR009057">
    <property type="entry name" value="Homeodomain-like_sf"/>
</dbReference>
<dbReference type="SUPFAM" id="SSF48498">
    <property type="entry name" value="Tetracyclin repressor-like, C-terminal domain"/>
    <property type="match status" value="1"/>
</dbReference>